<protein>
    <recommendedName>
        <fullName evidence="1">WD repeat-containing protein on Y chromosome</fullName>
    </recommendedName>
</protein>
<feature type="compositionally biased region" description="Basic and acidic residues" evidence="6">
    <location>
        <begin position="701"/>
        <end position="715"/>
    </location>
</feature>
<keyword evidence="9" id="KW-1185">Reference proteome</keyword>
<dbReference type="PANTHER" id="PTHR44324">
    <property type="entry name" value="WD40 REPEAT DOMAIN 95"/>
    <property type="match status" value="1"/>
</dbReference>
<dbReference type="InterPro" id="IPR002048">
    <property type="entry name" value="EF_hand_dom"/>
</dbReference>
<feature type="compositionally biased region" description="Basic residues" evidence="6">
    <location>
        <begin position="992"/>
        <end position="1002"/>
    </location>
</feature>
<dbReference type="InterPro" id="IPR011992">
    <property type="entry name" value="EF-hand-dom_pair"/>
</dbReference>
<dbReference type="InterPro" id="IPR015943">
    <property type="entry name" value="WD40/YVTN_repeat-like_dom_sf"/>
</dbReference>
<feature type="region of interest" description="Disordered" evidence="6">
    <location>
        <begin position="684"/>
        <end position="719"/>
    </location>
</feature>
<accession>A0A8C4EVG9</accession>
<feature type="repeat" description="WD" evidence="5">
    <location>
        <begin position="832"/>
        <end position="863"/>
    </location>
</feature>
<reference evidence="8" key="2">
    <citation type="submission" date="2025-09" db="UniProtKB">
        <authorList>
            <consortium name="Ensembl"/>
        </authorList>
    </citation>
    <scope>IDENTIFICATION</scope>
</reference>
<dbReference type="GO" id="GO:0005509">
    <property type="term" value="F:calcium ion binding"/>
    <property type="evidence" value="ECO:0007669"/>
    <property type="project" value="InterPro"/>
</dbReference>
<evidence type="ECO:0000256" key="4">
    <source>
        <dbReference type="ARBA" id="ARBA00022837"/>
    </source>
</evidence>
<dbReference type="InterPro" id="IPR051242">
    <property type="entry name" value="WD-EF-hand_domain"/>
</dbReference>
<evidence type="ECO:0000313" key="9">
    <source>
        <dbReference type="Proteomes" id="UP000694389"/>
    </source>
</evidence>
<dbReference type="Proteomes" id="UP000694389">
    <property type="component" value="Unassembled WGS sequence"/>
</dbReference>
<dbReference type="Pfam" id="PF00400">
    <property type="entry name" value="WD40"/>
    <property type="match status" value="3"/>
</dbReference>
<evidence type="ECO:0000256" key="5">
    <source>
        <dbReference type="PROSITE-ProRule" id="PRU00221"/>
    </source>
</evidence>
<feature type="region of interest" description="Disordered" evidence="6">
    <location>
        <begin position="1225"/>
        <end position="1263"/>
    </location>
</feature>
<evidence type="ECO:0000256" key="1">
    <source>
        <dbReference type="ARBA" id="ARBA00014901"/>
    </source>
</evidence>
<feature type="region of interest" description="Disordered" evidence="6">
    <location>
        <begin position="882"/>
        <end position="931"/>
    </location>
</feature>
<feature type="compositionally biased region" description="Polar residues" evidence="6">
    <location>
        <begin position="1072"/>
        <end position="1096"/>
    </location>
</feature>
<dbReference type="InterPro" id="IPR036322">
    <property type="entry name" value="WD40_repeat_dom_sf"/>
</dbReference>
<dbReference type="Gene3D" id="2.130.10.10">
    <property type="entry name" value="YVTN repeat-like/Quinoprotein amine dehydrogenase"/>
    <property type="match status" value="3"/>
</dbReference>
<dbReference type="PROSITE" id="PS50082">
    <property type="entry name" value="WD_REPEATS_2"/>
    <property type="match status" value="4"/>
</dbReference>
<feature type="domain" description="EF-hand" evidence="7">
    <location>
        <begin position="60"/>
        <end position="95"/>
    </location>
</feature>
<dbReference type="GeneTree" id="ENSGT00940000163617"/>
<reference evidence="8" key="1">
    <citation type="submission" date="2025-08" db="UniProtKB">
        <authorList>
            <consortium name="Ensembl"/>
        </authorList>
    </citation>
    <scope>IDENTIFICATION</scope>
</reference>
<dbReference type="InterPro" id="IPR018247">
    <property type="entry name" value="EF_Hand_1_Ca_BS"/>
</dbReference>
<dbReference type="PROSITE" id="PS00018">
    <property type="entry name" value="EF_HAND_1"/>
    <property type="match status" value="1"/>
</dbReference>
<dbReference type="Ensembl" id="ENSDLAT00005025389.2">
    <property type="protein sequence ID" value="ENSDLAP00005023732.2"/>
    <property type="gene ID" value="ENSDLAG00005010870.2"/>
</dbReference>
<evidence type="ECO:0000256" key="6">
    <source>
        <dbReference type="SAM" id="MobiDB-lite"/>
    </source>
</evidence>
<feature type="repeat" description="WD" evidence="5">
    <location>
        <begin position="507"/>
        <end position="548"/>
    </location>
</feature>
<keyword evidence="2" id="KW-0479">Metal-binding</keyword>
<feature type="compositionally biased region" description="Polar residues" evidence="6">
    <location>
        <begin position="1163"/>
        <end position="1192"/>
    </location>
</feature>
<feature type="compositionally biased region" description="Basic and acidic residues" evidence="6">
    <location>
        <begin position="889"/>
        <end position="906"/>
    </location>
</feature>
<dbReference type="PROSITE" id="PS50222">
    <property type="entry name" value="EF_HAND_2"/>
    <property type="match status" value="2"/>
</dbReference>
<feature type="compositionally biased region" description="Low complexity" evidence="6">
    <location>
        <begin position="30"/>
        <end position="40"/>
    </location>
</feature>
<feature type="region of interest" description="Disordered" evidence="6">
    <location>
        <begin position="30"/>
        <end position="49"/>
    </location>
</feature>
<dbReference type="PROSITE" id="PS50294">
    <property type="entry name" value="WD_REPEATS_REGION"/>
    <property type="match status" value="1"/>
</dbReference>
<dbReference type="SUPFAM" id="SSF47473">
    <property type="entry name" value="EF-hand"/>
    <property type="match status" value="1"/>
</dbReference>
<dbReference type="CDD" id="cd00051">
    <property type="entry name" value="EFh"/>
    <property type="match status" value="1"/>
</dbReference>
<dbReference type="InterPro" id="IPR001680">
    <property type="entry name" value="WD40_rpt"/>
</dbReference>
<organism evidence="8 9">
    <name type="scientific">Dicentrarchus labrax</name>
    <name type="common">European seabass</name>
    <name type="synonym">Morone labrax</name>
    <dbReference type="NCBI Taxonomy" id="13489"/>
    <lineage>
        <taxon>Eukaryota</taxon>
        <taxon>Metazoa</taxon>
        <taxon>Chordata</taxon>
        <taxon>Craniata</taxon>
        <taxon>Vertebrata</taxon>
        <taxon>Euteleostomi</taxon>
        <taxon>Actinopterygii</taxon>
        <taxon>Neopterygii</taxon>
        <taxon>Teleostei</taxon>
        <taxon>Neoteleostei</taxon>
        <taxon>Acanthomorphata</taxon>
        <taxon>Eupercaria</taxon>
        <taxon>Moronidae</taxon>
        <taxon>Dicentrarchus</taxon>
    </lineage>
</organism>
<dbReference type="PANTHER" id="PTHR44324:SF6">
    <property type="entry name" value="EF-HAND CALCIUM BINDING DOMAIN 8"/>
    <property type="match status" value="1"/>
</dbReference>
<dbReference type="SMART" id="SM00320">
    <property type="entry name" value="WD40"/>
    <property type="match status" value="8"/>
</dbReference>
<feature type="region of interest" description="Disordered" evidence="6">
    <location>
        <begin position="971"/>
        <end position="1028"/>
    </location>
</feature>
<keyword evidence="5" id="KW-0853">WD repeat</keyword>
<feature type="compositionally biased region" description="Basic and acidic residues" evidence="6">
    <location>
        <begin position="971"/>
        <end position="991"/>
    </location>
</feature>
<evidence type="ECO:0000259" key="7">
    <source>
        <dbReference type="PROSITE" id="PS50222"/>
    </source>
</evidence>
<feature type="repeat" description="WD" evidence="5">
    <location>
        <begin position="378"/>
        <end position="409"/>
    </location>
</feature>
<keyword evidence="3" id="KW-0677">Repeat</keyword>
<dbReference type="SUPFAM" id="SSF50978">
    <property type="entry name" value="WD40 repeat-like"/>
    <property type="match status" value="2"/>
</dbReference>
<evidence type="ECO:0000256" key="2">
    <source>
        <dbReference type="ARBA" id="ARBA00022723"/>
    </source>
</evidence>
<feature type="domain" description="EF-hand" evidence="7">
    <location>
        <begin position="96"/>
        <end position="131"/>
    </location>
</feature>
<feature type="compositionally biased region" description="Polar residues" evidence="6">
    <location>
        <begin position="1225"/>
        <end position="1247"/>
    </location>
</feature>
<dbReference type="Gene3D" id="1.10.238.10">
    <property type="entry name" value="EF-hand"/>
    <property type="match status" value="1"/>
</dbReference>
<proteinExistence type="predicted"/>
<sequence>MGILLYFLGIEKRIVQKLISKSRPQYESLSLVSGSNSTSEDLSDDMEEDLPESTEMFSAKDIPKIVELFREADADDGGGLDMDEFCVVMKKLDGNLTTEEVTILHMQIDTNCDGTVDIGELMTFLLHQNTASQRMDFKNQSFPKPFQIVPVDCHKTVISTIFRPFDDNKGQYLTISSDGVLNFWTDRFETPYTFNLSTNQKTLPYSKIEKMCVNDMVYIRELKQLAVATSDRELLFYDCTEFPTTFGICHALIVDNRVNTMNYWSDGKKALFSFGDIKGCLSAFISHNIKSCGLFPKEVYEHPSLKDYPTAYVQKVLKHHSKDFSSFEVPIFGDVCSQIRYFPLLDSFAICGSSSKSMVLATLPKPPNTKVSKTIFESHGHAEFFTCVEYSPSARYLVTGGTDGLLRVWFPHKSMSCEQELFGHVRPITHIMYNGMEKTFISLSDDKIVCVWSENGWVCRQSFQAEGMGRAPLSSVCLNIHNNELVVANSDIGKCLGRGTDVFKDTLTTHDKPLCSALYHSIFKQVVSICQNGVVTVWDITTGKAVMEFNVTPHRHVGFTAISLDEPQRRLFTVSQDGKMRLWNFNNGTELGVLPVTVPKEVTGIVCINDRIFVSGRDSKKIFNLDIEGYDNRFLEHDYLNDVTSMDVHEDALVTASSNGNIVFWNTETAEVLYWINAKMSSRTQMPDKKNTQGRSGSLPVDKRQNNVKDTEKKAQCKKSTAKTMNSLSPLIICLKTRATSVHTATLLTSADGFICAWSVKSNGGLLGKFKAVNDEGAVITTMSTNVNEHILLAGDSTGRIYHWDIQGFGFKRREDKAWYVSLCPPPLLGTWHSHLTAVVSVKCDPDCKNIITAGLDCNVRIWTNTGRCIGLFGRDEWHSTQLSPAEDADQKLPARPDTAEMRKESSISQIPLETTRSSPPTSPLPDLPPIQNYPAKFERLYQDITDTLTVIDIPSDEELFRRYRKLMKVKPEPDQMNDKEQHQSKKDKQQFTRKGKQRSTHTSKTSPLNTTPTTSCTTATDSSPHMQQFDGAVKLPKLKYGRVFKTQQRHTLKGNVLIPCPPDILQESDHTSTPSPSNNIPTTSCTTATDSSPHMEQSDGAASDTLQLTRGQSQLKTNPPQALLTRRRNSAKNLPHMQLPVNRVKSRPEHTAKHLHFPPISDTVQLTRGQSQLKTNPPQASVTTGRNSAQNLPHMQLPVNTVKSRPEQTSKRLHFPPISDTVQLTRGQSQLKPNRPQASLTTGRTNATKRRDHHNSAGGLFI</sequence>
<feature type="region of interest" description="Disordered" evidence="6">
    <location>
        <begin position="1160"/>
        <end position="1192"/>
    </location>
</feature>
<feature type="region of interest" description="Disordered" evidence="6">
    <location>
        <begin position="1064"/>
        <end position="1104"/>
    </location>
</feature>
<dbReference type="AlphaFoldDB" id="A0A8C4EVG9"/>
<feature type="compositionally biased region" description="Low complexity" evidence="6">
    <location>
        <begin position="1003"/>
        <end position="1025"/>
    </location>
</feature>
<evidence type="ECO:0000256" key="3">
    <source>
        <dbReference type="ARBA" id="ARBA00022737"/>
    </source>
</evidence>
<evidence type="ECO:0000313" key="8">
    <source>
        <dbReference type="Ensembl" id="ENSDLAP00005023732.2"/>
    </source>
</evidence>
<name>A0A8C4EVG9_DICLA</name>
<feature type="repeat" description="WD" evidence="5">
    <location>
        <begin position="560"/>
        <end position="593"/>
    </location>
</feature>
<keyword evidence="4" id="KW-0106">Calcium</keyword>